<keyword evidence="1" id="KW-1133">Transmembrane helix</keyword>
<feature type="transmembrane region" description="Helical" evidence="1">
    <location>
        <begin position="107"/>
        <end position="129"/>
    </location>
</feature>
<accession>A0ABV5E6G0</accession>
<evidence type="ECO:0000256" key="1">
    <source>
        <dbReference type="SAM" id="Phobius"/>
    </source>
</evidence>
<feature type="transmembrane region" description="Helical" evidence="1">
    <location>
        <begin position="31"/>
        <end position="53"/>
    </location>
</feature>
<reference evidence="2 3" key="1">
    <citation type="submission" date="2024-01" db="EMBL/GenBank/DDBJ databases">
        <title>Genome mining of biosynthetic gene clusters to explore secondary metabolites of Streptomyces sp.</title>
        <authorList>
            <person name="Baig A."/>
            <person name="Ajitkumar Shintre N."/>
            <person name="Kumar H."/>
            <person name="Anbarasu A."/>
            <person name="Ramaiah S."/>
        </authorList>
    </citation>
    <scope>NUCLEOTIDE SEQUENCE [LARGE SCALE GENOMIC DNA]</scope>
    <source>
        <strain evidence="2 3">A57</strain>
    </source>
</reference>
<keyword evidence="2" id="KW-0378">Hydrolase</keyword>
<feature type="transmembrane region" description="Helical" evidence="1">
    <location>
        <begin position="534"/>
        <end position="555"/>
    </location>
</feature>
<sequence>MTVLMLLAALYGVLQISFLSLPTRSVRLGTVLLAVLVGVYVCGTVTGLVELAYTRTLADQSGRSLVEVVNTTAYTTAPWVEELVKVSPLLVAGLYVKVRRQWGLTDFTVLGAGLGAGFGLLEGVLRYALDGDRVLAREGGWIVPDSLAPPYIPGVSQILTSWLPAPVDSLGLGQAGDITVATFTHLVWTAVAGLGVGILYRAPGWLKPVSLVLVGAAGAHHALNNYVAGHPTANERERWLESIEGHLWAVPLAALLLAMSVDAVVLHRGKRQLPDVLLGAERSDGDSAAALIRYAAWRPPWTPLIALRFLRLRRALYYSAASAVPPPDDPLRRTVSALAARISATDSAEAWRSADLGARVRAAVRARMRGGRWLLPLIPLILMAPAVLFLCVGSFKSTAGIQENFTSGSGPAVLRGFMVAALVWIAWLLTVLLRTWRQTAAQPFAEVLAAHRLRTSIALASATTGALLLHRSTGRTGPDGPAIPPAHLLEALDRFLLYLGFALLLLSLLALFPPGGGLAVVGVRVVGGLLTREAVLQAMALGLAGVALMAAGAGAEGGDSTAPRDVHDALRRGERDVDDEYVWKNGELLFDESTGNLVKILDRQDGTYDVVIKDPSNPSGKPITRFNAPESYVQARLDSGVWQ</sequence>
<feature type="transmembrane region" description="Helical" evidence="1">
    <location>
        <begin position="495"/>
        <end position="514"/>
    </location>
</feature>
<evidence type="ECO:0000313" key="3">
    <source>
        <dbReference type="Proteomes" id="UP001585080"/>
    </source>
</evidence>
<keyword evidence="3" id="KW-1185">Reference proteome</keyword>
<dbReference type="EMBL" id="JAYMRP010000004">
    <property type="protein sequence ID" value="MFB8772431.1"/>
    <property type="molecule type" value="Genomic_DNA"/>
</dbReference>
<keyword evidence="1" id="KW-0812">Transmembrane</keyword>
<organism evidence="2 3">
    <name type="scientific">Streptomyces broussonetiae</name>
    <dbReference type="NCBI Taxonomy" id="2686304"/>
    <lineage>
        <taxon>Bacteria</taxon>
        <taxon>Bacillati</taxon>
        <taxon>Actinomycetota</taxon>
        <taxon>Actinomycetes</taxon>
        <taxon>Kitasatosporales</taxon>
        <taxon>Streptomycetaceae</taxon>
        <taxon>Streptomyces</taxon>
    </lineage>
</organism>
<dbReference type="EC" id="3.4.-.-" evidence="2"/>
<dbReference type="InterPro" id="IPR026898">
    <property type="entry name" value="PrsW"/>
</dbReference>
<name>A0ABV5E6G0_9ACTN</name>
<feature type="transmembrane region" description="Helical" evidence="1">
    <location>
        <begin position="415"/>
        <end position="433"/>
    </location>
</feature>
<protein>
    <submittedName>
        <fullName evidence="2">PrsW family glutamic-type intramembrane protease</fullName>
        <ecNumber evidence="2">3.4.-.-</ecNumber>
    </submittedName>
</protein>
<evidence type="ECO:0000313" key="2">
    <source>
        <dbReference type="EMBL" id="MFB8772431.1"/>
    </source>
</evidence>
<feature type="transmembrane region" description="Helical" evidence="1">
    <location>
        <begin position="373"/>
        <end position="395"/>
    </location>
</feature>
<dbReference type="Pfam" id="PF13367">
    <property type="entry name" value="PrsW-protease"/>
    <property type="match status" value="1"/>
</dbReference>
<dbReference type="GO" id="GO:0008233">
    <property type="term" value="F:peptidase activity"/>
    <property type="evidence" value="ECO:0007669"/>
    <property type="project" value="UniProtKB-KW"/>
</dbReference>
<dbReference type="Proteomes" id="UP001585080">
    <property type="component" value="Unassembled WGS sequence"/>
</dbReference>
<proteinExistence type="predicted"/>
<feature type="transmembrane region" description="Helical" evidence="1">
    <location>
        <begin position="178"/>
        <end position="200"/>
    </location>
</feature>
<dbReference type="RefSeq" id="WP_376731383.1">
    <property type="nucleotide sequence ID" value="NZ_JAYMRP010000004.1"/>
</dbReference>
<dbReference type="GO" id="GO:0006508">
    <property type="term" value="P:proteolysis"/>
    <property type="evidence" value="ECO:0007669"/>
    <property type="project" value="UniProtKB-KW"/>
</dbReference>
<gene>
    <name evidence="2" type="ORF">VSS16_06740</name>
</gene>
<keyword evidence="1" id="KW-0472">Membrane</keyword>
<keyword evidence="2" id="KW-0645">Protease</keyword>
<comment type="caution">
    <text evidence="2">The sequence shown here is derived from an EMBL/GenBank/DDBJ whole genome shotgun (WGS) entry which is preliminary data.</text>
</comment>